<evidence type="ECO:0000256" key="2">
    <source>
        <dbReference type="ARBA" id="ARBA00022723"/>
    </source>
</evidence>
<dbReference type="Gene3D" id="3.30.160.60">
    <property type="entry name" value="Classic Zinc Finger"/>
    <property type="match status" value="2"/>
</dbReference>
<dbReference type="EMBL" id="KN824280">
    <property type="protein sequence ID" value="KIM32381.1"/>
    <property type="molecule type" value="Genomic_DNA"/>
</dbReference>
<dbReference type="GO" id="GO:0000978">
    <property type="term" value="F:RNA polymerase II cis-regulatory region sequence-specific DNA binding"/>
    <property type="evidence" value="ECO:0007669"/>
    <property type="project" value="InterPro"/>
</dbReference>
<dbReference type="AlphaFoldDB" id="A0A0C3BLN1"/>
<dbReference type="GO" id="GO:0000785">
    <property type="term" value="C:chromatin"/>
    <property type="evidence" value="ECO:0007669"/>
    <property type="project" value="TreeGrafter"/>
</dbReference>
<reference evidence="11" key="2">
    <citation type="submission" date="2015-01" db="EMBL/GenBank/DDBJ databases">
        <title>Evolutionary Origins and Diversification of the Mycorrhizal Mutualists.</title>
        <authorList>
            <consortium name="DOE Joint Genome Institute"/>
            <consortium name="Mycorrhizal Genomics Consortium"/>
            <person name="Kohler A."/>
            <person name="Kuo A."/>
            <person name="Nagy L.G."/>
            <person name="Floudas D."/>
            <person name="Copeland A."/>
            <person name="Barry K.W."/>
            <person name="Cichocki N."/>
            <person name="Veneault-Fourrey C."/>
            <person name="LaButti K."/>
            <person name="Lindquist E.A."/>
            <person name="Lipzen A."/>
            <person name="Lundell T."/>
            <person name="Morin E."/>
            <person name="Murat C."/>
            <person name="Riley R."/>
            <person name="Ohm R."/>
            <person name="Sun H."/>
            <person name="Tunlid A."/>
            <person name="Henrissat B."/>
            <person name="Grigoriev I.V."/>
            <person name="Hibbett D.S."/>
            <person name="Martin F."/>
        </authorList>
    </citation>
    <scope>NUCLEOTIDE SEQUENCE [LARGE SCALE GENOMIC DNA]</scope>
    <source>
        <strain evidence="11">MAFF 305830</strain>
    </source>
</reference>
<dbReference type="PANTHER" id="PTHR40626:SF13">
    <property type="entry name" value="RESPIRATION FACTOR 2-RELATED"/>
    <property type="match status" value="1"/>
</dbReference>
<feature type="domain" description="C2H2-type" evidence="9">
    <location>
        <begin position="260"/>
        <end position="287"/>
    </location>
</feature>
<dbReference type="SUPFAM" id="SSF57667">
    <property type="entry name" value="beta-beta-alpha zinc fingers"/>
    <property type="match status" value="1"/>
</dbReference>
<dbReference type="Pfam" id="PF00096">
    <property type="entry name" value="zf-C2H2"/>
    <property type="match status" value="2"/>
</dbReference>
<proteinExistence type="predicted"/>
<name>A0A0C3BLN1_SERVB</name>
<feature type="compositionally biased region" description="Polar residues" evidence="8">
    <location>
        <begin position="82"/>
        <end position="98"/>
    </location>
</feature>
<feature type="region of interest" description="Disordered" evidence="8">
    <location>
        <begin position="82"/>
        <end position="106"/>
    </location>
</feature>
<dbReference type="FunFam" id="3.30.160.60:FF:000145">
    <property type="entry name" value="Zinc finger protein 574"/>
    <property type="match status" value="1"/>
</dbReference>
<evidence type="ECO:0000256" key="8">
    <source>
        <dbReference type="SAM" id="MobiDB-lite"/>
    </source>
</evidence>
<dbReference type="GO" id="GO:0008270">
    <property type="term" value="F:zinc ion binding"/>
    <property type="evidence" value="ECO:0007669"/>
    <property type="project" value="UniProtKB-KW"/>
</dbReference>
<feature type="region of interest" description="Disordered" evidence="8">
    <location>
        <begin position="145"/>
        <end position="257"/>
    </location>
</feature>
<evidence type="ECO:0000256" key="7">
    <source>
        <dbReference type="PROSITE-ProRule" id="PRU00042"/>
    </source>
</evidence>
<dbReference type="InterPro" id="IPR036236">
    <property type="entry name" value="Znf_C2H2_sf"/>
</dbReference>
<keyword evidence="3" id="KW-0677">Repeat</keyword>
<dbReference type="InterPro" id="IPR051059">
    <property type="entry name" value="VerF-like"/>
</dbReference>
<dbReference type="HOGENOM" id="CLU_855717_0_0_1"/>
<evidence type="ECO:0000256" key="3">
    <source>
        <dbReference type="ARBA" id="ARBA00022737"/>
    </source>
</evidence>
<sequence>MYSNQQQPPPHSSSRNYQQQNQDTPGHPSHASGVLRHPATFSRSSSVSSAVNYQQLPSEGYDNGNMHYNQTSVYDQDMHYHYTTSPHATGHPVSSFQQPAGHRSASDGMAYTIGSRELDRTAAFGDTAGHPGSARARTMSLSYAQQRDLARHPSSPEYTQHNYIPDSRYAPQQLPYPPPSSYRGGAASPTMTPHSLSRPVPTRMNSTPLSHQVSLPQPPPLPHGRRGSSASSTSGSHKLRTAPLEPGSGASVPANQPRPHVCDICGLAFVRGHDLKRHKDTHTNSKPHVCECGKSFSRKDALKRHIHLKSCRGEKPGGGYATSEE</sequence>
<evidence type="ECO:0000256" key="6">
    <source>
        <dbReference type="ARBA" id="ARBA00023242"/>
    </source>
</evidence>
<dbReference type="OrthoDB" id="8922241at2759"/>
<reference evidence="10 11" key="1">
    <citation type="submission" date="2014-04" db="EMBL/GenBank/DDBJ databases">
        <authorList>
            <consortium name="DOE Joint Genome Institute"/>
            <person name="Kuo A."/>
            <person name="Zuccaro A."/>
            <person name="Kohler A."/>
            <person name="Nagy L.G."/>
            <person name="Floudas D."/>
            <person name="Copeland A."/>
            <person name="Barry K.W."/>
            <person name="Cichocki N."/>
            <person name="Veneault-Fourrey C."/>
            <person name="LaButti K."/>
            <person name="Lindquist E.A."/>
            <person name="Lipzen A."/>
            <person name="Lundell T."/>
            <person name="Morin E."/>
            <person name="Murat C."/>
            <person name="Sun H."/>
            <person name="Tunlid A."/>
            <person name="Henrissat B."/>
            <person name="Grigoriev I.V."/>
            <person name="Hibbett D.S."/>
            <person name="Martin F."/>
            <person name="Nordberg H.P."/>
            <person name="Cantor M.N."/>
            <person name="Hua S.X."/>
        </authorList>
    </citation>
    <scope>NUCLEOTIDE SEQUENCE [LARGE SCALE GENOMIC DNA]</scope>
    <source>
        <strain evidence="10 11">MAFF 305830</strain>
    </source>
</reference>
<feature type="domain" description="C2H2-type" evidence="9">
    <location>
        <begin position="288"/>
        <end position="316"/>
    </location>
</feature>
<feature type="compositionally biased region" description="Polar residues" evidence="8">
    <location>
        <begin position="15"/>
        <end position="24"/>
    </location>
</feature>
<evidence type="ECO:0000259" key="9">
    <source>
        <dbReference type="PROSITE" id="PS50157"/>
    </source>
</evidence>
<organism evidence="10 11">
    <name type="scientific">Serendipita vermifera MAFF 305830</name>
    <dbReference type="NCBI Taxonomy" id="933852"/>
    <lineage>
        <taxon>Eukaryota</taxon>
        <taxon>Fungi</taxon>
        <taxon>Dikarya</taxon>
        <taxon>Basidiomycota</taxon>
        <taxon>Agaricomycotina</taxon>
        <taxon>Agaricomycetes</taxon>
        <taxon>Sebacinales</taxon>
        <taxon>Serendipitaceae</taxon>
        <taxon>Serendipita</taxon>
    </lineage>
</organism>
<feature type="compositionally biased region" description="Polar residues" evidence="8">
    <location>
        <begin position="203"/>
        <end position="215"/>
    </location>
</feature>
<evidence type="ECO:0000256" key="1">
    <source>
        <dbReference type="ARBA" id="ARBA00004123"/>
    </source>
</evidence>
<feature type="region of interest" description="Disordered" evidence="8">
    <location>
        <begin position="1"/>
        <end position="51"/>
    </location>
</feature>
<comment type="subcellular location">
    <subcellularLocation>
        <location evidence="1">Nucleus</location>
    </subcellularLocation>
</comment>
<dbReference type="PANTHER" id="PTHR40626">
    <property type="entry name" value="MIP31509P"/>
    <property type="match status" value="1"/>
</dbReference>
<keyword evidence="5" id="KW-0862">Zinc</keyword>
<accession>A0A0C3BLN1</accession>
<dbReference type="GO" id="GO:0005634">
    <property type="term" value="C:nucleus"/>
    <property type="evidence" value="ECO:0007669"/>
    <property type="project" value="UniProtKB-SubCell"/>
</dbReference>
<dbReference type="PROSITE" id="PS00028">
    <property type="entry name" value="ZINC_FINGER_C2H2_1"/>
    <property type="match status" value="1"/>
</dbReference>
<dbReference type="PROSITE" id="PS50157">
    <property type="entry name" value="ZINC_FINGER_C2H2_2"/>
    <property type="match status" value="2"/>
</dbReference>
<keyword evidence="6" id="KW-0539">Nucleus</keyword>
<keyword evidence="4 7" id="KW-0863">Zinc-finger</keyword>
<evidence type="ECO:0000256" key="5">
    <source>
        <dbReference type="ARBA" id="ARBA00022833"/>
    </source>
</evidence>
<dbReference type="GO" id="GO:0000981">
    <property type="term" value="F:DNA-binding transcription factor activity, RNA polymerase II-specific"/>
    <property type="evidence" value="ECO:0007669"/>
    <property type="project" value="InterPro"/>
</dbReference>
<feature type="compositionally biased region" description="Low complexity" evidence="8">
    <location>
        <begin position="227"/>
        <end position="236"/>
    </location>
</feature>
<gene>
    <name evidence="10" type="ORF">M408DRAFT_217929</name>
</gene>
<evidence type="ECO:0000313" key="11">
    <source>
        <dbReference type="Proteomes" id="UP000054097"/>
    </source>
</evidence>
<dbReference type="InterPro" id="IPR013087">
    <property type="entry name" value="Znf_C2H2_type"/>
</dbReference>
<dbReference type="STRING" id="933852.A0A0C3BLN1"/>
<keyword evidence="11" id="KW-1185">Reference proteome</keyword>
<dbReference type="Proteomes" id="UP000054097">
    <property type="component" value="Unassembled WGS sequence"/>
</dbReference>
<keyword evidence="2" id="KW-0479">Metal-binding</keyword>
<protein>
    <recommendedName>
        <fullName evidence="9">C2H2-type domain-containing protein</fullName>
    </recommendedName>
</protein>
<evidence type="ECO:0000313" key="10">
    <source>
        <dbReference type="EMBL" id="KIM32381.1"/>
    </source>
</evidence>
<evidence type="ECO:0000256" key="4">
    <source>
        <dbReference type="ARBA" id="ARBA00022771"/>
    </source>
</evidence>